<evidence type="ECO:0000256" key="1">
    <source>
        <dbReference type="ARBA" id="ARBA00004167"/>
    </source>
</evidence>
<evidence type="ECO:0000256" key="14">
    <source>
        <dbReference type="SAM" id="SignalP"/>
    </source>
</evidence>
<dbReference type="InterPro" id="IPR002172">
    <property type="entry name" value="LDrepeatLR_classA_rpt"/>
</dbReference>
<evidence type="ECO:0000256" key="4">
    <source>
        <dbReference type="ARBA" id="ARBA00022692"/>
    </source>
</evidence>
<feature type="disulfide bond" evidence="12">
    <location>
        <begin position="696"/>
        <end position="711"/>
    </location>
</feature>
<dbReference type="InterPro" id="IPR000742">
    <property type="entry name" value="EGF"/>
</dbReference>
<dbReference type="CDD" id="cd00112">
    <property type="entry name" value="LDLa"/>
    <property type="match status" value="3"/>
</dbReference>
<dbReference type="CDD" id="cd19941">
    <property type="entry name" value="TIL"/>
    <property type="match status" value="1"/>
</dbReference>
<keyword evidence="16" id="KW-0449">Lipoprotein</keyword>
<keyword evidence="7" id="KW-1133">Transmembrane helix</keyword>
<dbReference type="PROSITE" id="PS50068">
    <property type="entry name" value="LDLRA_2"/>
    <property type="match status" value="4"/>
</dbReference>
<dbReference type="EMBL" id="GDIP01200420">
    <property type="protein sequence ID" value="JAJ22982.1"/>
    <property type="molecule type" value="Transcribed_RNA"/>
</dbReference>
<dbReference type="InterPro" id="IPR001881">
    <property type="entry name" value="EGF-like_Ca-bd_dom"/>
</dbReference>
<dbReference type="GO" id="GO:0006897">
    <property type="term" value="P:endocytosis"/>
    <property type="evidence" value="ECO:0007669"/>
    <property type="project" value="UniProtKB-KW"/>
</dbReference>
<dbReference type="InterPro" id="IPR011042">
    <property type="entry name" value="6-blade_b-propeller_TolB-like"/>
</dbReference>
<feature type="chain" id="PRO_5013461835" evidence="14">
    <location>
        <begin position="18"/>
        <end position="1464"/>
    </location>
</feature>
<feature type="disulfide bond" evidence="12">
    <location>
        <begin position="1183"/>
        <end position="1198"/>
    </location>
</feature>
<evidence type="ECO:0000256" key="5">
    <source>
        <dbReference type="ARBA" id="ARBA00022729"/>
    </source>
</evidence>
<dbReference type="SUPFAM" id="SSF57424">
    <property type="entry name" value="LDL receptor-like module"/>
    <property type="match status" value="3"/>
</dbReference>
<dbReference type="SMART" id="SM00135">
    <property type="entry name" value="LY"/>
    <property type="match status" value="10"/>
</dbReference>
<keyword evidence="3" id="KW-0254">Endocytosis</keyword>
<proteinExistence type="predicted"/>
<protein>
    <submittedName>
        <fullName evidence="16">Low-density lipoprotein receptor-related protein</fullName>
    </submittedName>
</protein>
<dbReference type="PRINTS" id="PR00261">
    <property type="entry name" value="LDLRECEPTOR"/>
</dbReference>
<dbReference type="InterPro" id="IPR018097">
    <property type="entry name" value="EGF_Ca-bd_CS"/>
</dbReference>
<dbReference type="SMART" id="SM00192">
    <property type="entry name" value="LDLa"/>
    <property type="match status" value="4"/>
</dbReference>
<feature type="domain" description="EGF-like" evidence="15">
    <location>
        <begin position="832"/>
        <end position="847"/>
    </location>
</feature>
<reference evidence="16" key="1">
    <citation type="submission" date="2015-10" db="EMBL/GenBank/DDBJ databases">
        <title>Daphnia magna gene sets from two clonal populations assembled and annotated with EvidentialGene.</title>
        <authorList>
            <person name="Gilbert D."/>
            <person name="Podicheti R."/>
            <person name="Orsini L."/>
            <person name="Colbourne J."/>
            <person name="Pfrender M."/>
        </authorList>
    </citation>
    <scope>NUCLEOTIDE SEQUENCE</scope>
</reference>
<dbReference type="PANTHER" id="PTHR22722">
    <property type="entry name" value="LOW-DENSITY LIPOPROTEIN RECEPTOR-RELATED PROTEIN 2-RELATED"/>
    <property type="match status" value="1"/>
</dbReference>
<evidence type="ECO:0000256" key="6">
    <source>
        <dbReference type="ARBA" id="ARBA00022737"/>
    </source>
</evidence>
<feature type="signal peptide" evidence="14">
    <location>
        <begin position="1"/>
        <end position="17"/>
    </location>
</feature>
<keyword evidence="10 16" id="KW-0675">Receptor</keyword>
<dbReference type="GO" id="GO:0005886">
    <property type="term" value="C:plasma membrane"/>
    <property type="evidence" value="ECO:0007669"/>
    <property type="project" value="TreeGrafter"/>
</dbReference>
<dbReference type="GO" id="GO:0043235">
    <property type="term" value="C:receptor complex"/>
    <property type="evidence" value="ECO:0007669"/>
    <property type="project" value="TreeGrafter"/>
</dbReference>
<evidence type="ECO:0000313" key="16">
    <source>
        <dbReference type="EMBL" id="JAJ22983.1"/>
    </source>
</evidence>
<dbReference type="PROSITE" id="PS01209">
    <property type="entry name" value="LDLRA_1"/>
    <property type="match status" value="2"/>
</dbReference>
<dbReference type="OrthoDB" id="443524at2759"/>
<organism evidence="16">
    <name type="scientific">Daphnia magna</name>
    <dbReference type="NCBI Taxonomy" id="35525"/>
    <lineage>
        <taxon>Eukaryota</taxon>
        <taxon>Metazoa</taxon>
        <taxon>Ecdysozoa</taxon>
        <taxon>Arthropoda</taxon>
        <taxon>Crustacea</taxon>
        <taxon>Branchiopoda</taxon>
        <taxon>Diplostraca</taxon>
        <taxon>Cladocera</taxon>
        <taxon>Anomopoda</taxon>
        <taxon>Daphniidae</taxon>
        <taxon>Daphnia</taxon>
    </lineage>
</organism>
<dbReference type="Pfam" id="PF07645">
    <property type="entry name" value="EGF_CA"/>
    <property type="match status" value="1"/>
</dbReference>
<dbReference type="InterPro" id="IPR051221">
    <property type="entry name" value="LDLR-related"/>
</dbReference>
<reference evidence="16" key="2">
    <citation type="submission" date="2015-10" db="EMBL/GenBank/DDBJ databases">
        <authorList>
            <person name="Gilbert D.G."/>
        </authorList>
    </citation>
    <scope>NUCLEOTIDE SEQUENCE</scope>
</reference>
<feature type="disulfide bond" evidence="12">
    <location>
        <begin position="734"/>
        <end position="746"/>
    </location>
</feature>
<dbReference type="PROSITE" id="PS01187">
    <property type="entry name" value="EGF_CA"/>
    <property type="match status" value="1"/>
</dbReference>
<dbReference type="PROSITE" id="PS01186">
    <property type="entry name" value="EGF_2"/>
    <property type="match status" value="1"/>
</dbReference>
<evidence type="ECO:0000256" key="8">
    <source>
        <dbReference type="ARBA" id="ARBA00023136"/>
    </source>
</evidence>
<dbReference type="InterPro" id="IPR036055">
    <property type="entry name" value="LDL_receptor-like_sf"/>
</dbReference>
<evidence type="ECO:0000256" key="2">
    <source>
        <dbReference type="ARBA" id="ARBA00022536"/>
    </source>
</evidence>
<dbReference type="InterPro" id="IPR049883">
    <property type="entry name" value="NOTCH1_EGF-like"/>
</dbReference>
<evidence type="ECO:0000256" key="7">
    <source>
        <dbReference type="ARBA" id="ARBA00022989"/>
    </source>
</evidence>
<dbReference type="CDD" id="cd00054">
    <property type="entry name" value="EGF_CA"/>
    <property type="match status" value="1"/>
</dbReference>
<keyword evidence="2" id="KW-0245">EGF-like domain</keyword>
<dbReference type="SUPFAM" id="SSF57196">
    <property type="entry name" value="EGF/Laminin"/>
    <property type="match status" value="3"/>
</dbReference>
<keyword evidence="8" id="KW-0472">Membrane</keyword>
<name>A0A0P5AE25_9CRUS</name>
<sequence length="1464" mass="163072">MKLLCFWLMLFVQLSEFLTTGCTESEFRCETGDGCVESKQRCDSVKDCEDGSDESDCDTELTVLIVTNRDIRNVSLLSNENRFIQTGLSQANGIAVDYTDDSVYWSEKSIDKGGIYKSMHNGMVEYVVSIGVEVIEDLAVDSVGRHLYFTDSGRKHIVVCDLQGSLCSAVVSGELDKPHGLAIFLKEALLFWSDCGSHPHIGSAGMDGSNRQNIITTDIASPTGLAVDETMQRIFWGDNKLNRIESSNFDGSDRKIVPVEVTHPYALDIFGDLIFWSDLVEHKILSADKLTGDDYMIILEEDSLNATGLHVHHRPRQARLSNPCMEAICSHLCLLSSSTKGYKCACPIGMTLNKDENICDQMSSRSPSIVIATLTEMYHLNHNQVGEDSIMQLPNGPDLKHIGALAFNPTGRSIIYSDTANSIIYSMDVSSNHHEILFENVDMVEGLAVDPYTETIYWTERVQGKVVIGHENGGKYQRLVLAWNLKNPKGIVVASEFGLMFIVEGSTSQIISLWQMDGIWLCNLVVVEGTISAMAYDGHDEHLYFSDSQRGTIERIDVDGANPTTFLSQSQKPIAMASSSDSVFWLTDLSARLSWLDKEDPTNAHSFLLDDVSHDNFDPYRLMTVINEFVLSRNHVCLNQTAGCNGICVPTPREAKCLCSVGNVLSEDGSTCEPVQCIGEQWFPCQSGCIPAKYRCDGVSHCSLGEDELDCHSLAIACSPNDPKCDCKSGCSICSEEEFQCDSGECIPLDFVCDDVVHCSDGTDEGGNCDTSCEDNSHCPHNCLSGPKEPICQCEPGYDSLNDGRNCIDVDECKTDFSCSQLCNNKEGHYDCLCVPGYSLEQDKHTCKTINGRPLMIAASAHHIAVFIDNNVISKHSELDWHDPIRGVAFHDKMSTLYWITKAGVIRSNSLGQALVYKFTSLKPTGLALESITGNLYVSASSELNGGVQQGGSVIKVVSHSLESDVNIVNTQTKITDIAIDSVRGILFWSDKYGSSAGRIIRSTLDGKSTYELCDTQVICPVALALDPIKSRIYWADSRQQSILSCTYNGQDQHKHVATNGKPLSVTFFENRISWTVLHQDIIYSQQVAGETMEKSLQLAETKAVEHLFTTHSILEPEYPNPCSSSSCGNGLCVLKNVSSYSCFCPGDERVLSIAPFRCSSRCPRYFFQCRRDSECLPRSLVCINDANCETLSDRKLCEKLKDSLKSGESVLTNSLTRGLLHSLSVISLFQSNGTDRWIQDTTKNESLPHSETRFISGQSPSNQSRRRVVYSRHIEIRDEVYVPDESGADQEATQAIESTLQAILGGPVYVRSCLFTKKGHYIDLATMFDRQDNAVPINRVWDVRNQTRFVEDIEMSNGNRMILWKIFRPQAYTAESKLRAVDQMELRTLKKMGYFLIDVDLATWNRLAESDRITFLKMKKELFKRRLERLVSFIRHLYFLLGLRSETKSFIGHLCRELYLNST</sequence>
<dbReference type="Pfam" id="PF00058">
    <property type="entry name" value="Ldl_recept_b"/>
    <property type="match status" value="1"/>
</dbReference>
<evidence type="ECO:0000256" key="3">
    <source>
        <dbReference type="ARBA" id="ARBA00022583"/>
    </source>
</evidence>
<dbReference type="Gene3D" id="2.10.25.10">
    <property type="entry name" value="Laminin"/>
    <property type="match status" value="2"/>
</dbReference>
<keyword evidence="6" id="KW-0677">Repeat</keyword>
<evidence type="ECO:0000256" key="13">
    <source>
        <dbReference type="PROSITE-ProRule" id="PRU00461"/>
    </source>
</evidence>
<evidence type="ECO:0000256" key="9">
    <source>
        <dbReference type="ARBA" id="ARBA00023157"/>
    </source>
</evidence>
<evidence type="ECO:0000256" key="11">
    <source>
        <dbReference type="ARBA" id="ARBA00023180"/>
    </source>
</evidence>
<dbReference type="EMBL" id="GDIP01200419">
    <property type="protein sequence ID" value="JAJ22983.1"/>
    <property type="molecule type" value="Transcribed_RNA"/>
</dbReference>
<dbReference type="Pfam" id="PF00057">
    <property type="entry name" value="Ldl_recept_a"/>
    <property type="match status" value="2"/>
</dbReference>
<comment type="caution">
    <text evidence="12">Lacks conserved residue(s) required for the propagation of feature annotation.</text>
</comment>
<dbReference type="Gene3D" id="4.10.400.10">
    <property type="entry name" value="Low-density Lipoprotein Receptor"/>
    <property type="match status" value="3"/>
</dbReference>
<dbReference type="SUPFAM" id="SSF63825">
    <property type="entry name" value="YWTD domain"/>
    <property type="match status" value="3"/>
</dbReference>
<evidence type="ECO:0000259" key="15">
    <source>
        <dbReference type="PROSITE" id="PS01186"/>
    </source>
</evidence>
<dbReference type="SMART" id="SM00181">
    <property type="entry name" value="EGF"/>
    <property type="match status" value="5"/>
</dbReference>
<keyword evidence="5 14" id="KW-0732">Signal</keyword>
<dbReference type="SMART" id="SM00179">
    <property type="entry name" value="EGF_CA"/>
    <property type="match status" value="1"/>
</dbReference>
<dbReference type="InterPro" id="IPR023415">
    <property type="entry name" value="LDLR_class-A_CS"/>
</dbReference>
<dbReference type="GO" id="GO:0005509">
    <property type="term" value="F:calcium ion binding"/>
    <property type="evidence" value="ECO:0007669"/>
    <property type="project" value="InterPro"/>
</dbReference>
<feature type="disulfide bond" evidence="12">
    <location>
        <begin position="741"/>
        <end position="759"/>
    </location>
</feature>
<dbReference type="PROSITE" id="PS51120">
    <property type="entry name" value="LDLRB"/>
    <property type="match status" value="2"/>
</dbReference>
<feature type="repeat" description="LDL-receptor class B" evidence="13">
    <location>
        <begin position="188"/>
        <end position="231"/>
    </location>
</feature>
<evidence type="ECO:0000256" key="10">
    <source>
        <dbReference type="ARBA" id="ARBA00023170"/>
    </source>
</evidence>
<keyword evidence="11" id="KW-0325">Glycoprotein</keyword>
<dbReference type="PANTHER" id="PTHR22722:SF14">
    <property type="entry name" value="MEGALIN, ISOFORM A"/>
    <property type="match status" value="1"/>
</dbReference>
<dbReference type="FunFam" id="2.120.10.30:FF:000241">
    <property type="entry name" value="Low-density lipoprotein receptor-related protein 6"/>
    <property type="match status" value="1"/>
</dbReference>
<dbReference type="Gene3D" id="2.120.10.30">
    <property type="entry name" value="TolB, C-terminal domain"/>
    <property type="match status" value="3"/>
</dbReference>
<dbReference type="GO" id="GO:0005041">
    <property type="term" value="F:low-density lipoprotein particle receptor activity"/>
    <property type="evidence" value="ECO:0007669"/>
    <property type="project" value="TreeGrafter"/>
</dbReference>
<evidence type="ECO:0000256" key="12">
    <source>
        <dbReference type="PROSITE-ProRule" id="PRU00124"/>
    </source>
</evidence>
<keyword evidence="9 12" id="KW-1015">Disulfide bond</keyword>
<comment type="subcellular location">
    <subcellularLocation>
        <location evidence="1">Membrane</location>
        <topology evidence="1">Single-pass membrane protein</topology>
    </subcellularLocation>
</comment>
<feature type="repeat" description="LDL-receptor class B" evidence="13">
    <location>
        <begin position="232"/>
        <end position="273"/>
    </location>
</feature>
<keyword evidence="4" id="KW-0812">Transmembrane</keyword>
<feature type="disulfide bond" evidence="12">
    <location>
        <begin position="677"/>
        <end position="689"/>
    </location>
</feature>
<accession>A0A0P5AE25</accession>
<dbReference type="InterPro" id="IPR000033">
    <property type="entry name" value="LDLR_classB_rpt"/>
</dbReference>
<feature type="disulfide bond" evidence="12">
    <location>
        <begin position="42"/>
        <end position="57"/>
    </location>
</feature>